<keyword evidence="3" id="KW-1185">Reference proteome</keyword>
<protein>
    <submittedName>
        <fullName evidence="2">Uncharacterized protein</fullName>
    </submittedName>
</protein>
<gene>
    <name evidence="2" type="ORF">MTP16_07890</name>
</gene>
<evidence type="ECO:0000313" key="3">
    <source>
        <dbReference type="Proteomes" id="UP000831390"/>
    </source>
</evidence>
<organism evidence="2 3">
    <name type="scientific">Hymenobacter monticola</name>
    <dbReference type="NCBI Taxonomy" id="1705399"/>
    <lineage>
        <taxon>Bacteria</taxon>
        <taxon>Pseudomonadati</taxon>
        <taxon>Bacteroidota</taxon>
        <taxon>Cytophagia</taxon>
        <taxon>Cytophagales</taxon>
        <taxon>Hymenobacteraceae</taxon>
        <taxon>Hymenobacter</taxon>
    </lineage>
</organism>
<dbReference type="EMBL" id="CP094534">
    <property type="protein sequence ID" value="UOE35562.1"/>
    <property type="molecule type" value="Genomic_DNA"/>
</dbReference>
<keyword evidence="1" id="KW-0732">Signal</keyword>
<evidence type="ECO:0000313" key="2">
    <source>
        <dbReference type="EMBL" id="UOE35562.1"/>
    </source>
</evidence>
<evidence type="ECO:0000256" key="1">
    <source>
        <dbReference type="SAM" id="SignalP"/>
    </source>
</evidence>
<accession>A0ABY4B8U0</accession>
<sequence>MRKIIVLSMLLLAASFSSVAQTTPAPARAAAVQYEHCMLAVTGQDYDQARLEFGQHFKGGSTDVAMLQADQMVRKLRSAAAALNYLSSLGWECVGINSIPYNNQTGYLLRRAK</sequence>
<proteinExistence type="predicted"/>
<name>A0ABY4B8U0_9BACT</name>
<reference evidence="2 3" key="1">
    <citation type="submission" date="2022-03" db="EMBL/GenBank/DDBJ databases">
        <title>Hymenobactersp. isolated from the air.</title>
        <authorList>
            <person name="Won M."/>
            <person name="Kwon S.-W."/>
        </authorList>
    </citation>
    <scope>NUCLEOTIDE SEQUENCE [LARGE SCALE GENOMIC DNA]</scope>
    <source>
        <strain evidence="2 3">KACC 22596</strain>
    </source>
</reference>
<feature type="chain" id="PRO_5045660913" evidence="1">
    <location>
        <begin position="21"/>
        <end position="113"/>
    </location>
</feature>
<dbReference type="RefSeq" id="WP_243517822.1">
    <property type="nucleotide sequence ID" value="NZ_CP094534.1"/>
</dbReference>
<dbReference type="Proteomes" id="UP000831390">
    <property type="component" value="Chromosome"/>
</dbReference>
<feature type="signal peptide" evidence="1">
    <location>
        <begin position="1"/>
        <end position="20"/>
    </location>
</feature>